<dbReference type="InterPro" id="IPR036291">
    <property type="entry name" value="NAD(P)-bd_dom_sf"/>
</dbReference>
<evidence type="ECO:0000259" key="3">
    <source>
        <dbReference type="Pfam" id="PF02254"/>
    </source>
</evidence>
<dbReference type="PANTHER" id="PTHR43833:SF9">
    <property type="entry name" value="POTASSIUM CHANNEL PROTEIN YUGO-RELATED"/>
    <property type="match status" value="1"/>
</dbReference>
<evidence type="ECO:0000256" key="1">
    <source>
        <dbReference type="ARBA" id="ARBA00004651"/>
    </source>
</evidence>
<dbReference type="Gene3D" id="3.40.50.720">
    <property type="entry name" value="NAD(P)-binding Rossmann-like Domain"/>
    <property type="match status" value="1"/>
</dbReference>
<proteinExistence type="predicted"/>
<dbReference type="InterPro" id="IPR050721">
    <property type="entry name" value="Trk_Ktr_HKT_K-transport"/>
</dbReference>
<name>A0A9E8LV36_9BACI</name>
<dbReference type="RefSeq" id="WP_275417809.1">
    <property type="nucleotide sequence ID" value="NZ_CP106878.1"/>
</dbReference>
<evidence type="ECO:0000259" key="4">
    <source>
        <dbReference type="Pfam" id="PF07885"/>
    </source>
</evidence>
<gene>
    <name evidence="5" type="ORF">OE104_01250</name>
</gene>
<evidence type="ECO:0000256" key="2">
    <source>
        <dbReference type="SAM" id="Phobius"/>
    </source>
</evidence>
<dbReference type="SUPFAM" id="SSF116726">
    <property type="entry name" value="TrkA C-terminal domain-like"/>
    <property type="match status" value="1"/>
</dbReference>
<dbReference type="AlphaFoldDB" id="A0A9E8LV36"/>
<dbReference type="InterPro" id="IPR003148">
    <property type="entry name" value="RCK_N"/>
</dbReference>
<reference evidence="5" key="1">
    <citation type="submission" date="2022-09" db="EMBL/GenBank/DDBJ databases">
        <title>Complete Genomes of Fervidibacillus albus and Fervidibacillus halotolerans isolated from tidal flat sediments.</title>
        <authorList>
            <person name="Kwon K.K."/>
            <person name="Yang S.-H."/>
            <person name="Park M.J."/>
            <person name="Oh H.-M."/>
        </authorList>
    </citation>
    <scope>NUCLEOTIDE SEQUENCE</scope>
    <source>
        <strain evidence="5">MEBiC13591</strain>
    </source>
</reference>
<organism evidence="5 6">
    <name type="scientific">Fervidibacillus albus</name>
    <dbReference type="NCBI Taxonomy" id="2980026"/>
    <lineage>
        <taxon>Bacteria</taxon>
        <taxon>Bacillati</taxon>
        <taxon>Bacillota</taxon>
        <taxon>Bacilli</taxon>
        <taxon>Bacillales</taxon>
        <taxon>Bacillaceae</taxon>
        <taxon>Fervidibacillus</taxon>
    </lineage>
</organism>
<accession>A0A9E8LV36</accession>
<dbReference type="SUPFAM" id="SSF81324">
    <property type="entry name" value="Voltage-gated potassium channels"/>
    <property type="match status" value="1"/>
</dbReference>
<dbReference type="Pfam" id="PF07885">
    <property type="entry name" value="Ion_trans_2"/>
    <property type="match status" value="1"/>
</dbReference>
<dbReference type="GO" id="GO:0006813">
    <property type="term" value="P:potassium ion transport"/>
    <property type="evidence" value="ECO:0007669"/>
    <property type="project" value="InterPro"/>
</dbReference>
<dbReference type="SUPFAM" id="SSF51735">
    <property type="entry name" value="NAD(P)-binding Rossmann-fold domains"/>
    <property type="match status" value="1"/>
</dbReference>
<sequence>MKFPIIHRFERFPYIIRLIIIVTTLLCLFGVAIHFIEPEQFPTIFDGIWWAIITASTIGYGDYIPVTFFGRIVTIVLVLAGVGFLSTYFVALATFFVRKQNRIAKGTLKVKSKDHFIIIGWNERSKEIIHTFSTLFPDRAIVLIDATLKQNPFPEDYHVYFLRGTPYSDEMFLKANLKEAKMILITADASKNEVNADMQTILTIVAVKGFAPDVYCVAEVLIENQIVNAKRAGADEIIPSNQVSSSIMIQTIMSRGVSGAFLDFLNSKKGVKIELLKEHPFIGFTIESTISSLLQERKTLIGIYRNGNFFIPSSPNVRIEREDELLLIKGGKHFT</sequence>
<feature type="transmembrane region" description="Helical" evidence="2">
    <location>
        <begin position="72"/>
        <end position="97"/>
    </location>
</feature>
<dbReference type="InterPro" id="IPR036721">
    <property type="entry name" value="RCK_C_sf"/>
</dbReference>
<dbReference type="EMBL" id="CP106878">
    <property type="protein sequence ID" value="WAA10027.1"/>
    <property type="molecule type" value="Genomic_DNA"/>
</dbReference>
<keyword evidence="6" id="KW-1185">Reference proteome</keyword>
<dbReference type="GO" id="GO:0005886">
    <property type="term" value="C:plasma membrane"/>
    <property type="evidence" value="ECO:0007669"/>
    <property type="project" value="UniProtKB-SubCell"/>
</dbReference>
<dbReference type="InterPro" id="IPR013099">
    <property type="entry name" value="K_chnl_dom"/>
</dbReference>
<dbReference type="PANTHER" id="PTHR43833">
    <property type="entry name" value="POTASSIUM CHANNEL PROTEIN 2-RELATED-RELATED"/>
    <property type="match status" value="1"/>
</dbReference>
<keyword evidence="2" id="KW-0812">Transmembrane</keyword>
<keyword evidence="2" id="KW-0472">Membrane</keyword>
<keyword evidence="2" id="KW-1133">Transmembrane helix</keyword>
<feature type="domain" description="Potassium channel" evidence="4">
    <location>
        <begin position="22"/>
        <end position="97"/>
    </location>
</feature>
<feature type="domain" description="RCK N-terminal" evidence="3">
    <location>
        <begin position="116"/>
        <end position="238"/>
    </location>
</feature>
<feature type="transmembrane region" description="Helical" evidence="2">
    <location>
        <begin position="12"/>
        <end position="36"/>
    </location>
</feature>
<dbReference type="Pfam" id="PF02254">
    <property type="entry name" value="TrkA_N"/>
    <property type="match status" value="1"/>
</dbReference>
<dbReference type="Gene3D" id="1.10.287.70">
    <property type="match status" value="1"/>
</dbReference>
<evidence type="ECO:0000313" key="6">
    <source>
        <dbReference type="Proteomes" id="UP001164718"/>
    </source>
</evidence>
<evidence type="ECO:0000313" key="5">
    <source>
        <dbReference type="EMBL" id="WAA10027.1"/>
    </source>
</evidence>
<comment type="subcellular location">
    <subcellularLocation>
        <location evidence="1">Cell membrane</location>
        <topology evidence="1">Multi-pass membrane protein</topology>
    </subcellularLocation>
</comment>
<protein>
    <submittedName>
        <fullName evidence="5">Ion channel</fullName>
    </submittedName>
</protein>
<dbReference type="Proteomes" id="UP001164718">
    <property type="component" value="Chromosome"/>
</dbReference>
<dbReference type="KEGG" id="faf:OE104_01250"/>
<feature type="transmembrane region" description="Helical" evidence="2">
    <location>
        <begin position="48"/>
        <end position="65"/>
    </location>
</feature>